<reference evidence="4" key="1">
    <citation type="journal article" date="2022" name="Int. J. Mol. Sci.">
        <title>Draft Genome of Tanacetum Coccineum: Genomic Comparison of Closely Related Tanacetum-Family Plants.</title>
        <authorList>
            <person name="Yamashiro T."/>
            <person name="Shiraishi A."/>
            <person name="Nakayama K."/>
            <person name="Satake H."/>
        </authorList>
    </citation>
    <scope>NUCLEOTIDE SEQUENCE</scope>
</reference>
<dbReference type="InterPro" id="IPR041588">
    <property type="entry name" value="Integrase_H2C2"/>
</dbReference>
<evidence type="ECO:0000313" key="4">
    <source>
        <dbReference type="EMBL" id="GJT81786.1"/>
    </source>
</evidence>
<dbReference type="EMBL" id="BQNB010019110">
    <property type="protein sequence ID" value="GJT81786.1"/>
    <property type="molecule type" value="Genomic_DNA"/>
</dbReference>
<dbReference type="Pfam" id="PF17921">
    <property type="entry name" value="Integrase_H2C2"/>
    <property type="match status" value="1"/>
</dbReference>
<dbReference type="Gene3D" id="3.30.70.270">
    <property type="match status" value="1"/>
</dbReference>
<dbReference type="InterPro" id="IPR023780">
    <property type="entry name" value="Chromo_domain"/>
</dbReference>
<dbReference type="InterPro" id="IPR016197">
    <property type="entry name" value="Chromo-like_dom_sf"/>
</dbReference>
<dbReference type="SUPFAM" id="SSF54160">
    <property type="entry name" value="Chromo domain-like"/>
    <property type="match status" value="1"/>
</dbReference>
<dbReference type="PROSITE" id="PS50013">
    <property type="entry name" value="CHROMO_2"/>
    <property type="match status" value="1"/>
</dbReference>
<feature type="domain" description="Chromo" evidence="2">
    <location>
        <begin position="584"/>
        <end position="632"/>
    </location>
</feature>
<protein>
    <submittedName>
        <fullName evidence="4">Ty3-gypsy retrotransposon protein</fullName>
    </submittedName>
</protein>
<dbReference type="Pfam" id="PF00385">
    <property type="entry name" value="Chromo"/>
    <property type="match status" value="1"/>
</dbReference>
<dbReference type="InterPro" id="IPR043502">
    <property type="entry name" value="DNA/RNA_pol_sf"/>
</dbReference>
<dbReference type="InterPro" id="IPR000953">
    <property type="entry name" value="Chromo/chromo_shadow_dom"/>
</dbReference>
<dbReference type="PANTHER" id="PTHR37984">
    <property type="entry name" value="PROTEIN CBG26694"/>
    <property type="match status" value="1"/>
</dbReference>
<gene>
    <name evidence="4" type="ORF">Tco_1056128</name>
</gene>
<dbReference type="SUPFAM" id="SSF56672">
    <property type="entry name" value="DNA/RNA polymerases"/>
    <property type="match status" value="2"/>
</dbReference>
<evidence type="ECO:0000256" key="1">
    <source>
        <dbReference type="ARBA" id="ARBA00023268"/>
    </source>
</evidence>
<accession>A0ABQ5H1S5</accession>
<sequence>MTDLIVKMLKGGLIKPSHSPYSSSVLLVRKKDGTWRFCVDYHALNAVTIRDLVPIPTVDGILDELHGARIFSKIDLRAGLLMLITLFRRSQSLGWNEDANKATIRALKNVEAIELAWIRNDGVSRDLLEAIGGFRRAVVMANTSQNTSEQKDRVEIDENTMLKDLDLNYRFLSRTFLVWRSPKVKNKFRFVVMGNMECTKVRIHRRLDFKGPLLGQSADKYAITAFVDALDDVYIALAENSGLSAIDTLSAMNTETWALPNFSLVFDITTDALSTGIGAVLSQEEKPIAFFSKKLSSRMRASSTYIRELYAITEVIQSPDQHKWASKLLGYDSEVHYKPGIHSSPIGGHSGINATIRRLNGSFVWPKLRKDVTRFIQECTDIHGFYYQLALSNGKSTIWVIVDRLTKFAHFLALPPHYTTTTLATLYLQHVYRLLGIPKTIVSDRDPIFLSRFWKELFNKIDTQLLYSSAYHPQTDGQTEVVNRCLESYLRCFLCDKPKDWSKPPPTIPHYTLGSSQVASIDSTLNINVYLHFSKTLWPKLAKLPPGWRIHPLFHVSLLKPSHGDLNPTTYPFPDKYVDYFPVMEAEEFLDHRTINKQGKPEAQVIVKWKGRDITEATWEPRAEMTTDMPDLEDKVLFEDGDIDTVEDTQVQDMT</sequence>
<dbReference type="CDD" id="cd00024">
    <property type="entry name" value="CD_CSD"/>
    <property type="match status" value="1"/>
</dbReference>
<dbReference type="SUPFAM" id="SSF53098">
    <property type="entry name" value="Ribonuclease H-like"/>
    <property type="match status" value="1"/>
</dbReference>
<comment type="caution">
    <text evidence="4">The sequence shown here is derived from an EMBL/GenBank/DDBJ whole genome shotgun (WGS) entry which is preliminary data.</text>
</comment>
<evidence type="ECO:0000313" key="5">
    <source>
        <dbReference type="Proteomes" id="UP001151760"/>
    </source>
</evidence>
<dbReference type="InterPro" id="IPR012337">
    <property type="entry name" value="RNaseH-like_sf"/>
</dbReference>
<feature type="domain" description="Integrase catalytic" evidence="3">
    <location>
        <begin position="369"/>
        <end position="547"/>
    </location>
</feature>
<name>A0ABQ5H1S5_9ASTR</name>
<keyword evidence="5" id="KW-1185">Reference proteome</keyword>
<evidence type="ECO:0000259" key="3">
    <source>
        <dbReference type="PROSITE" id="PS50994"/>
    </source>
</evidence>
<organism evidence="4 5">
    <name type="scientific">Tanacetum coccineum</name>
    <dbReference type="NCBI Taxonomy" id="301880"/>
    <lineage>
        <taxon>Eukaryota</taxon>
        <taxon>Viridiplantae</taxon>
        <taxon>Streptophyta</taxon>
        <taxon>Embryophyta</taxon>
        <taxon>Tracheophyta</taxon>
        <taxon>Spermatophyta</taxon>
        <taxon>Magnoliopsida</taxon>
        <taxon>eudicotyledons</taxon>
        <taxon>Gunneridae</taxon>
        <taxon>Pentapetalae</taxon>
        <taxon>asterids</taxon>
        <taxon>campanulids</taxon>
        <taxon>Asterales</taxon>
        <taxon>Asteraceae</taxon>
        <taxon>Asteroideae</taxon>
        <taxon>Anthemideae</taxon>
        <taxon>Anthemidinae</taxon>
        <taxon>Tanacetum</taxon>
    </lineage>
</organism>
<dbReference type="SMART" id="SM00298">
    <property type="entry name" value="CHROMO"/>
    <property type="match status" value="1"/>
</dbReference>
<dbReference type="PANTHER" id="PTHR37984:SF5">
    <property type="entry name" value="PROTEIN NYNRIN-LIKE"/>
    <property type="match status" value="1"/>
</dbReference>
<proteinExistence type="predicted"/>
<dbReference type="InterPro" id="IPR050951">
    <property type="entry name" value="Retrovirus_Pol_polyprotein"/>
</dbReference>
<dbReference type="PROSITE" id="PS50994">
    <property type="entry name" value="INTEGRASE"/>
    <property type="match status" value="1"/>
</dbReference>
<reference evidence="4" key="2">
    <citation type="submission" date="2022-01" db="EMBL/GenBank/DDBJ databases">
        <authorList>
            <person name="Yamashiro T."/>
            <person name="Shiraishi A."/>
            <person name="Satake H."/>
            <person name="Nakayama K."/>
        </authorList>
    </citation>
    <scope>NUCLEOTIDE SEQUENCE</scope>
</reference>
<dbReference type="InterPro" id="IPR041577">
    <property type="entry name" value="RT_RNaseH_2"/>
</dbReference>
<dbReference type="Gene3D" id="3.30.420.10">
    <property type="entry name" value="Ribonuclease H-like superfamily/Ribonuclease H"/>
    <property type="match status" value="1"/>
</dbReference>
<keyword evidence="1" id="KW-0511">Multifunctional enzyme</keyword>
<dbReference type="CDD" id="cd01647">
    <property type="entry name" value="RT_LTR"/>
    <property type="match status" value="1"/>
</dbReference>
<dbReference type="InterPro" id="IPR001584">
    <property type="entry name" value="Integrase_cat-core"/>
</dbReference>
<dbReference type="Proteomes" id="UP001151760">
    <property type="component" value="Unassembled WGS sequence"/>
</dbReference>
<evidence type="ECO:0000259" key="2">
    <source>
        <dbReference type="PROSITE" id="PS50013"/>
    </source>
</evidence>
<dbReference type="InterPro" id="IPR036397">
    <property type="entry name" value="RNaseH_sf"/>
</dbReference>
<dbReference type="Pfam" id="PF17919">
    <property type="entry name" value="RT_RNaseH_2"/>
    <property type="match status" value="1"/>
</dbReference>
<dbReference type="Gene3D" id="3.10.10.10">
    <property type="entry name" value="HIV Type 1 Reverse Transcriptase, subunit A, domain 1"/>
    <property type="match status" value="1"/>
</dbReference>
<dbReference type="Gene3D" id="1.10.340.70">
    <property type="match status" value="1"/>
</dbReference>
<dbReference type="InterPro" id="IPR043128">
    <property type="entry name" value="Rev_trsase/Diguanyl_cyclase"/>
</dbReference>
<dbReference type="Gene3D" id="2.40.50.40">
    <property type="match status" value="1"/>
</dbReference>